<reference evidence="1" key="1">
    <citation type="submission" date="2018-05" db="EMBL/GenBank/DDBJ databases">
        <authorList>
            <person name="Lanie J.A."/>
            <person name="Ng W.-L."/>
            <person name="Kazmierczak K.M."/>
            <person name="Andrzejewski T.M."/>
            <person name="Davidsen T.M."/>
            <person name="Wayne K.J."/>
            <person name="Tettelin H."/>
            <person name="Glass J.I."/>
            <person name="Rusch D."/>
            <person name="Podicherti R."/>
            <person name="Tsui H.-C.T."/>
            <person name="Winkler M.E."/>
        </authorList>
    </citation>
    <scope>NUCLEOTIDE SEQUENCE</scope>
</reference>
<dbReference type="AlphaFoldDB" id="A0A382DAW3"/>
<protein>
    <submittedName>
        <fullName evidence="1">Uncharacterized protein</fullName>
    </submittedName>
</protein>
<proteinExistence type="predicted"/>
<accession>A0A382DAW3</accession>
<gene>
    <name evidence="1" type="ORF">METZ01_LOCUS187655</name>
</gene>
<feature type="non-terminal residue" evidence="1">
    <location>
        <position position="1"/>
    </location>
</feature>
<dbReference type="EMBL" id="UINC01038179">
    <property type="protein sequence ID" value="SVB34801.1"/>
    <property type="molecule type" value="Genomic_DNA"/>
</dbReference>
<name>A0A382DAW3_9ZZZZ</name>
<evidence type="ECO:0000313" key="1">
    <source>
        <dbReference type="EMBL" id="SVB34801.1"/>
    </source>
</evidence>
<feature type="non-terminal residue" evidence="1">
    <location>
        <position position="53"/>
    </location>
</feature>
<sequence>VVTFKQFITPGQRRTAQIHAGLATGTGKRIDFQRCTSQTDRVQNTRPVRYNHG</sequence>
<organism evidence="1">
    <name type="scientific">marine metagenome</name>
    <dbReference type="NCBI Taxonomy" id="408172"/>
    <lineage>
        <taxon>unclassified sequences</taxon>
        <taxon>metagenomes</taxon>
        <taxon>ecological metagenomes</taxon>
    </lineage>
</organism>